<name>A0AAP0X2U2_LIQFO</name>
<dbReference type="EMBL" id="JBBPBK010000004">
    <property type="protein sequence ID" value="KAK9287516.1"/>
    <property type="molecule type" value="Genomic_DNA"/>
</dbReference>
<keyword evidence="1" id="KW-0472">Membrane</keyword>
<organism evidence="2 3">
    <name type="scientific">Liquidambar formosana</name>
    <name type="common">Formosan gum</name>
    <dbReference type="NCBI Taxonomy" id="63359"/>
    <lineage>
        <taxon>Eukaryota</taxon>
        <taxon>Viridiplantae</taxon>
        <taxon>Streptophyta</taxon>
        <taxon>Embryophyta</taxon>
        <taxon>Tracheophyta</taxon>
        <taxon>Spermatophyta</taxon>
        <taxon>Magnoliopsida</taxon>
        <taxon>eudicotyledons</taxon>
        <taxon>Gunneridae</taxon>
        <taxon>Pentapetalae</taxon>
        <taxon>Saxifragales</taxon>
        <taxon>Altingiaceae</taxon>
        <taxon>Liquidambar</taxon>
    </lineage>
</organism>
<keyword evidence="3" id="KW-1185">Reference proteome</keyword>
<dbReference type="Proteomes" id="UP001415857">
    <property type="component" value="Unassembled WGS sequence"/>
</dbReference>
<keyword evidence="1" id="KW-1133">Transmembrane helix</keyword>
<reference evidence="2 3" key="1">
    <citation type="journal article" date="2024" name="Plant J.">
        <title>Genome sequences and population genomics reveal climatic adaptation and genomic divergence between two closely related sweetgum species.</title>
        <authorList>
            <person name="Xu W.Q."/>
            <person name="Ren C.Q."/>
            <person name="Zhang X.Y."/>
            <person name="Comes H.P."/>
            <person name="Liu X.H."/>
            <person name="Li Y.G."/>
            <person name="Kettle C.J."/>
            <person name="Jalonen R."/>
            <person name="Gaisberger H."/>
            <person name="Ma Y.Z."/>
            <person name="Qiu Y.X."/>
        </authorList>
    </citation>
    <scope>NUCLEOTIDE SEQUENCE [LARGE SCALE GENOMIC DNA]</scope>
    <source>
        <strain evidence="2">Hangzhou</strain>
    </source>
</reference>
<protein>
    <submittedName>
        <fullName evidence="2">Uncharacterized protein</fullName>
    </submittedName>
</protein>
<evidence type="ECO:0000313" key="3">
    <source>
        <dbReference type="Proteomes" id="UP001415857"/>
    </source>
</evidence>
<gene>
    <name evidence="2" type="ORF">L1049_015937</name>
</gene>
<dbReference type="AlphaFoldDB" id="A0AAP0X2U2"/>
<comment type="caution">
    <text evidence="2">The sequence shown here is derived from an EMBL/GenBank/DDBJ whole genome shotgun (WGS) entry which is preliminary data.</text>
</comment>
<evidence type="ECO:0000256" key="1">
    <source>
        <dbReference type="SAM" id="Phobius"/>
    </source>
</evidence>
<proteinExistence type="predicted"/>
<feature type="transmembrane region" description="Helical" evidence="1">
    <location>
        <begin position="85"/>
        <end position="102"/>
    </location>
</feature>
<keyword evidence="1" id="KW-0812">Transmembrane</keyword>
<accession>A0AAP0X2U2</accession>
<evidence type="ECO:0000313" key="2">
    <source>
        <dbReference type="EMBL" id="KAK9287516.1"/>
    </source>
</evidence>
<sequence>MRDVVEDPRVHSEFEVKCISTGEALRVHVDRVEAGSMLLEQVDLLDFESVASCLEFSDGVSSFVLKSEVQLCPTFLKGCRICLMLMRYLLLICPLFIINSMFSF</sequence>